<dbReference type="InterPro" id="IPR048967">
    <property type="entry name" value="Aquarius_insert"/>
</dbReference>
<feature type="compositionally biased region" description="Polar residues" evidence="1">
    <location>
        <begin position="475"/>
        <end position="496"/>
    </location>
</feature>
<name>A0A5E4QV16_9NEOP</name>
<evidence type="ECO:0000313" key="5">
    <source>
        <dbReference type="Proteomes" id="UP000324832"/>
    </source>
</evidence>
<feature type="domain" description="RNA helicase aquarius beta-barrel" evidence="2">
    <location>
        <begin position="1"/>
        <end position="149"/>
    </location>
</feature>
<feature type="region of interest" description="Disordered" evidence="1">
    <location>
        <begin position="464"/>
        <end position="496"/>
    </location>
</feature>
<reference evidence="4 5" key="1">
    <citation type="submission" date="2017-07" db="EMBL/GenBank/DDBJ databases">
        <authorList>
            <person name="Talla V."/>
            <person name="Backstrom N."/>
        </authorList>
    </citation>
    <scope>NUCLEOTIDE SEQUENCE [LARGE SCALE GENOMIC DNA]</scope>
</reference>
<evidence type="ECO:0000256" key="1">
    <source>
        <dbReference type="SAM" id="MobiDB-lite"/>
    </source>
</evidence>
<sequence length="496" mass="56263">MAHPIQSFAVVEVAKPNIGEKAPSRVRADVTVTLSVRREIKQEWENLRKHDVCFLVTVRPSQGIGTKYDYKKSMVEQAGIVYVRGCEVEGMLDASGRVIEEGPEPKPELDGDSRTFRLLLDPNQYRVDLDLASKGREDVYETFNIVMRRKPKENNFKAVLETIRELMNTECVVPEWLHDIVLGYGDPGQAHYTRMPNEIPTLDFNDTFLDMEHLRNSFPGYEIKVKTDNPQKLVRPFKVTFENVKRKQELGDNAMDEEEPRKVITVEPHVQPKRGPYLYNEPKKNNILFTPTQIEAIRSGMQPGLTLVVGPPGTATRHSTSCSRRWPSWTWMRGICCRMELLERVSQLQRSLEGSDGGAGGSEAGATCELAHHFHVYHVRPRWQAFVRACARRQDKSADVVSKEFPFHDFFDDAPKPLFLGKLYEDDMAIAESCYSSARSSCCGQGSIAPSTCWFQIRQHTHGGVGTNPRDRNIHSSAVTKSTRRSLSPQAVDNDR</sequence>
<protein>
    <submittedName>
        <fullName evidence="4">Uncharacterized protein</fullName>
    </submittedName>
</protein>
<dbReference type="Proteomes" id="UP000324832">
    <property type="component" value="Unassembled WGS sequence"/>
</dbReference>
<proteinExistence type="predicted"/>
<accession>A0A5E4QV16</accession>
<evidence type="ECO:0000259" key="2">
    <source>
        <dbReference type="Pfam" id="PF21143"/>
    </source>
</evidence>
<dbReference type="Pfam" id="PF21143">
    <property type="entry name" value="Aquarius_N_2nd"/>
    <property type="match status" value="1"/>
</dbReference>
<keyword evidence="5" id="KW-1185">Reference proteome</keyword>
<gene>
    <name evidence="4" type="ORF">LSINAPIS_LOCUS11960</name>
</gene>
<dbReference type="InterPro" id="IPR048966">
    <property type="entry name" value="Aquarius_b-barrel"/>
</dbReference>
<evidence type="ECO:0000313" key="4">
    <source>
        <dbReference type="EMBL" id="VVD01571.1"/>
    </source>
</evidence>
<dbReference type="AlphaFoldDB" id="A0A5E4QV16"/>
<feature type="domain" description="RNA helicase aquarius insertion" evidence="3">
    <location>
        <begin position="197"/>
        <end position="280"/>
    </location>
</feature>
<organism evidence="4 5">
    <name type="scientific">Leptidea sinapis</name>
    <dbReference type="NCBI Taxonomy" id="189913"/>
    <lineage>
        <taxon>Eukaryota</taxon>
        <taxon>Metazoa</taxon>
        <taxon>Ecdysozoa</taxon>
        <taxon>Arthropoda</taxon>
        <taxon>Hexapoda</taxon>
        <taxon>Insecta</taxon>
        <taxon>Pterygota</taxon>
        <taxon>Neoptera</taxon>
        <taxon>Endopterygota</taxon>
        <taxon>Lepidoptera</taxon>
        <taxon>Glossata</taxon>
        <taxon>Ditrysia</taxon>
        <taxon>Papilionoidea</taxon>
        <taxon>Pieridae</taxon>
        <taxon>Dismorphiinae</taxon>
        <taxon>Leptidea</taxon>
    </lineage>
</organism>
<evidence type="ECO:0000259" key="3">
    <source>
        <dbReference type="Pfam" id="PF21144"/>
    </source>
</evidence>
<dbReference type="Pfam" id="PF21144">
    <property type="entry name" value="Aquarius_N_3rd"/>
    <property type="match status" value="1"/>
</dbReference>
<dbReference type="EMBL" id="FZQP02005443">
    <property type="protein sequence ID" value="VVD01571.1"/>
    <property type="molecule type" value="Genomic_DNA"/>
</dbReference>